<dbReference type="InterPro" id="IPR032675">
    <property type="entry name" value="LRR_dom_sf"/>
</dbReference>
<dbReference type="SMART" id="SM00013">
    <property type="entry name" value="LRRNT"/>
    <property type="match status" value="1"/>
</dbReference>
<dbReference type="PRINTS" id="PR00019">
    <property type="entry name" value="LEURICHRPT"/>
</dbReference>
<evidence type="ECO:0000256" key="1">
    <source>
        <dbReference type="ARBA" id="ARBA00022614"/>
    </source>
</evidence>
<keyword evidence="5" id="KW-0812">Transmembrane</keyword>
<dbReference type="Pfam" id="PF13855">
    <property type="entry name" value="LRR_8"/>
    <property type="match status" value="1"/>
</dbReference>
<keyword evidence="1" id="KW-0433">Leucine-rich repeat</keyword>
<feature type="transmembrane region" description="Helical" evidence="5">
    <location>
        <begin position="287"/>
        <end position="318"/>
    </location>
</feature>
<dbReference type="Pfam" id="PF01462">
    <property type="entry name" value="LRRNT"/>
    <property type="match status" value="1"/>
</dbReference>
<dbReference type="SMART" id="SM00369">
    <property type="entry name" value="LRR_TYP"/>
    <property type="match status" value="3"/>
</dbReference>
<dbReference type="InterPro" id="IPR000372">
    <property type="entry name" value="LRRNT"/>
</dbReference>
<evidence type="ECO:0000256" key="5">
    <source>
        <dbReference type="SAM" id="Phobius"/>
    </source>
</evidence>
<protein>
    <submittedName>
        <fullName evidence="6">Leucine rich repeat containing 26</fullName>
    </submittedName>
</protein>
<dbReference type="InterPro" id="IPR050541">
    <property type="entry name" value="LRR_TM_domain-containing"/>
</dbReference>
<evidence type="ECO:0000313" key="7">
    <source>
        <dbReference type="Proteomes" id="UP000694553"/>
    </source>
</evidence>
<dbReference type="GO" id="GO:0005886">
    <property type="term" value="C:plasma membrane"/>
    <property type="evidence" value="ECO:0007669"/>
    <property type="project" value="TreeGrafter"/>
</dbReference>
<evidence type="ECO:0000256" key="2">
    <source>
        <dbReference type="ARBA" id="ARBA00022729"/>
    </source>
</evidence>
<feature type="region of interest" description="Disordered" evidence="4">
    <location>
        <begin position="1"/>
        <end position="59"/>
    </location>
</feature>
<keyword evidence="7" id="KW-1185">Reference proteome</keyword>
<dbReference type="GeneID" id="116454261"/>
<dbReference type="InterPro" id="IPR003591">
    <property type="entry name" value="Leu-rich_rpt_typical-subtyp"/>
</dbReference>
<dbReference type="CTD" id="389816"/>
<gene>
    <name evidence="6" type="primary">LRRC26</name>
</gene>
<dbReference type="PANTHER" id="PTHR24369">
    <property type="entry name" value="ANTIGEN BSP, PUTATIVE-RELATED"/>
    <property type="match status" value="1"/>
</dbReference>
<evidence type="ECO:0000256" key="4">
    <source>
        <dbReference type="SAM" id="MobiDB-lite"/>
    </source>
</evidence>
<dbReference type="InterPro" id="IPR001611">
    <property type="entry name" value="Leu-rich_rpt"/>
</dbReference>
<dbReference type="AlphaFoldDB" id="A0A8C3D2X5"/>
<proteinExistence type="predicted"/>
<dbReference type="Ensembl" id="ENSCMUT00000000226.2">
    <property type="protein sequence ID" value="ENSCMUP00000000207.2"/>
    <property type="gene ID" value="ENSCMUG00000000150.2"/>
</dbReference>
<dbReference type="PROSITE" id="PS51450">
    <property type="entry name" value="LRR"/>
    <property type="match status" value="1"/>
</dbReference>
<evidence type="ECO:0000313" key="6">
    <source>
        <dbReference type="Ensembl" id="ENSCMUP00000000207.2"/>
    </source>
</evidence>
<keyword evidence="5" id="KW-1133">Transmembrane helix</keyword>
<keyword evidence="3" id="KW-0677">Repeat</keyword>
<dbReference type="OMA" id="DAAFSHC"/>
<dbReference type="RefSeq" id="XP_031986534.1">
    <property type="nucleotide sequence ID" value="XM_032130643.1"/>
</dbReference>
<dbReference type="Proteomes" id="UP000694553">
    <property type="component" value="Unassembled WGS sequence"/>
</dbReference>
<evidence type="ECO:0000256" key="3">
    <source>
        <dbReference type="ARBA" id="ARBA00022737"/>
    </source>
</evidence>
<organism evidence="6 7">
    <name type="scientific">Corvus moneduloides</name>
    <name type="common">New Caledonian crow</name>
    <dbReference type="NCBI Taxonomy" id="1196302"/>
    <lineage>
        <taxon>Eukaryota</taxon>
        <taxon>Metazoa</taxon>
        <taxon>Chordata</taxon>
        <taxon>Craniata</taxon>
        <taxon>Vertebrata</taxon>
        <taxon>Euteleostomi</taxon>
        <taxon>Archelosauria</taxon>
        <taxon>Archosauria</taxon>
        <taxon>Dinosauria</taxon>
        <taxon>Saurischia</taxon>
        <taxon>Theropoda</taxon>
        <taxon>Coelurosauria</taxon>
        <taxon>Aves</taxon>
        <taxon>Neognathae</taxon>
        <taxon>Neoaves</taxon>
        <taxon>Telluraves</taxon>
        <taxon>Australaves</taxon>
        <taxon>Passeriformes</taxon>
        <taxon>Corvoidea</taxon>
        <taxon>Corvidae</taxon>
        <taxon>Corvus</taxon>
    </lineage>
</organism>
<sequence>MQVCSRVSRGMNASGRTEPSAAQHRQPAPPGSAGSTGQGEARGSREPVRGAIPARRVREPSVPQGAAMGCRRVPGPVLALLLLLCPPPSPACPAACRCAPGEADCSERGLREVPWSLPTNTSALWLGYNFITVLGPRSFPALPGLRLLSLAHNRLELIHGQALLGLGALQELDLSHNLLTVLTPETFLPLTSLATLNLGSNRLGELEPGVLGALPQLRALLLQDNLWVCSCGILPLWRWLSHNREKVREKSLLLCRVPEQLNKYPIMAFGDESFRQCQGTSLSSQQYITFFIIGPFSFIASIFFCTFMGSLIVFYHSLRRESHCWRRPRVCRVH</sequence>
<name>A0A8C3D2X5_CORMO</name>
<reference evidence="6" key="2">
    <citation type="submission" date="2025-08" db="UniProtKB">
        <authorList>
            <consortium name="Ensembl"/>
        </authorList>
    </citation>
    <scope>IDENTIFICATION</scope>
</reference>
<keyword evidence="5" id="KW-0472">Membrane</keyword>
<dbReference type="PANTHER" id="PTHR24369:SF211">
    <property type="entry name" value="LEUCINE-RICH REPEAT-CONTAINING PROTEIN 15-LIKE"/>
    <property type="match status" value="1"/>
</dbReference>
<dbReference type="OrthoDB" id="676979at2759"/>
<accession>A0A8C3D2X5</accession>
<accession>A0A8U7N282</accession>
<dbReference type="SUPFAM" id="SSF52058">
    <property type="entry name" value="L domain-like"/>
    <property type="match status" value="1"/>
</dbReference>
<keyword evidence="2" id="KW-0732">Signal</keyword>
<dbReference type="Gene3D" id="3.80.10.10">
    <property type="entry name" value="Ribonuclease Inhibitor"/>
    <property type="match status" value="1"/>
</dbReference>
<reference evidence="6" key="3">
    <citation type="submission" date="2025-09" db="UniProtKB">
        <authorList>
            <consortium name="Ensembl"/>
        </authorList>
    </citation>
    <scope>IDENTIFICATION</scope>
</reference>
<reference evidence="7" key="1">
    <citation type="submission" date="2019-10" db="EMBL/GenBank/DDBJ databases">
        <title>Corvus moneduloides (New Caledonian crow) genome, bCorMon1, primary haplotype.</title>
        <authorList>
            <person name="Rutz C."/>
            <person name="Fungtammasan C."/>
            <person name="Mountcastle J."/>
            <person name="Formenti G."/>
            <person name="Chow W."/>
            <person name="Howe K."/>
            <person name="Steele M.P."/>
            <person name="Fernandes J."/>
            <person name="Gilbert M.T.P."/>
            <person name="Fedrigo O."/>
            <person name="Jarvis E.D."/>
            <person name="Gemmell N."/>
        </authorList>
    </citation>
    <scope>NUCLEOTIDE SEQUENCE [LARGE SCALE GENOMIC DNA]</scope>
</reference>